<keyword evidence="3" id="KW-0949">S-adenosyl-L-methionine</keyword>
<dbReference type="Gene3D" id="3.40.50.150">
    <property type="entry name" value="Vaccinia Virus protein VP39"/>
    <property type="match status" value="1"/>
</dbReference>
<dbReference type="PANTHER" id="PTHR32266">
    <property type="entry name" value="NICOTIANAMINE SYNTHASE 3"/>
    <property type="match status" value="1"/>
</dbReference>
<organism evidence="5 6">
    <name type="scientific">Stemphylium lycopersici</name>
    <name type="common">Tomato gray leaf spot disease fungus</name>
    <name type="synonym">Thyrospora lycopersici</name>
    <dbReference type="NCBI Taxonomy" id="183478"/>
    <lineage>
        <taxon>Eukaryota</taxon>
        <taxon>Fungi</taxon>
        <taxon>Dikarya</taxon>
        <taxon>Ascomycota</taxon>
        <taxon>Pezizomycotina</taxon>
        <taxon>Dothideomycetes</taxon>
        <taxon>Pleosporomycetidae</taxon>
        <taxon>Pleosporales</taxon>
        <taxon>Pleosporineae</taxon>
        <taxon>Pleosporaceae</taxon>
        <taxon>Stemphylium</taxon>
    </lineage>
</organism>
<dbReference type="Pfam" id="PF03059">
    <property type="entry name" value="NAS"/>
    <property type="match status" value="2"/>
</dbReference>
<evidence type="ECO:0000256" key="3">
    <source>
        <dbReference type="ARBA" id="ARBA00022691"/>
    </source>
</evidence>
<dbReference type="AlphaFoldDB" id="A0A364N732"/>
<evidence type="ECO:0000313" key="6">
    <source>
        <dbReference type="Proteomes" id="UP000249619"/>
    </source>
</evidence>
<evidence type="ECO:0000256" key="1">
    <source>
        <dbReference type="ARBA" id="ARBA00007009"/>
    </source>
</evidence>
<dbReference type="PROSITE" id="PS51142">
    <property type="entry name" value="NAS"/>
    <property type="match status" value="1"/>
</dbReference>
<evidence type="ECO:0000256" key="4">
    <source>
        <dbReference type="SAM" id="MobiDB-lite"/>
    </source>
</evidence>
<comment type="similarity">
    <text evidence="1">Belongs to the nicotianamine synthase (NAS)-like family.</text>
</comment>
<dbReference type="InterPro" id="IPR004298">
    <property type="entry name" value="Nicotian_synth"/>
</dbReference>
<sequence>MATTERTSATELTKPTASVESLAVTPPVTPNATNTSAHQLVSEIRDIYTTLNELSSLAPSDPVNTLLTRLVNLCVVPYSAEFTTCFFQIAGVEALCAKLRPLCSEAEGELEKYWAERMLAELANKSTNKKDNTSQIEPSDILQTFPYHQNYIDLSRLEASAISAFLPDPSTPPTRIAFLGSGPLPLTSLCFLSQYPTAHIHNIDRDATALRLSAALCGKLGFEKRMSFTCEDVTADSEVAVQGEGEEKEEGETESSSETSPSWTQSQVVFLAALVGTDTHSKIAILASLAARLRPGCLVVARSAQGVRSVLYPILQLSEDLQAIGLEVLAEVHPWTKVVNSVVVLRVKER</sequence>
<keyword evidence="6" id="KW-1185">Reference proteome</keyword>
<keyword evidence="2 5" id="KW-0808">Transferase</keyword>
<protein>
    <submittedName>
        <fullName evidence="5">Nicotianamine synthase</fullName>
        <ecNumber evidence="5">2.5.1.43</ecNumber>
    </submittedName>
</protein>
<dbReference type="EMBL" id="QGDH01000040">
    <property type="protein sequence ID" value="RAR13135.1"/>
    <property type="molecule type" value="Genomic_DNA"/>
</dbReference>
<dbReference type="Proteomes" id="UP000249619">
    <property type="component" value="Unassembled WGS sequence"/>
</dbReference>
<dbReference type="SUPFAM" id="SSF53335">
    <property type="entry name" value="S-adenosyl-L-methionine-dependent methyltransferases"/>
    <property type="match status" value="1"/>
</dbReference>
<evidence type="ECO:0000256" key="2">
    <source>
        <dbReference type="ARBA" id="ARBA00022679"/>
    </source>
</evidence>
<dbReference type="GO" id="GO:0030410">
    <property type="term" value="F:nicotianamine synthase activity"/>
    <property type="evidence" value="ECO:0007669"/>
    <property type="project" value="UniProtKB-EC"/>
</dbReference>
<dbReference type="PANTHER" id="PTHR32266:SF12">
    <property type="entry name" value="NICOTIANAMINE SYNTHASE 3"/>
    <property type="match status" value="1"/>
</dbReference>
<name>A0A364N732_STELY</name>
<feature type="compositionally biased region" description="Acidic residues" evidence="4">
    <location>
        <begin position="244"/>
        <end position="255"/>
    </location>
</feature>
<dbReference type="GO" id="GO:0030418">
    <property type="term" value="P:nicotianamine biosynthetic process"/>
    <property type="evidence" value="ECO:0007669"/>
    <property type="project" value="InterPro"/>
</dbReference>
<reference evidence="6" key="1">
    <citation type="submission" date="2018-05" db="EMBL/GenBank/DDBJ databases">
        <title>Draft genome sequence of Stemphylium lycopersici strain CIDEFI 213.</title>
        <authorList>
            <person name="Medina R."/>
            <person name="Franco M.E.E."/>
            <person name="Lucentini C.G."/>
            <person name="Saparrat M.C.N."/>
            <person name="Balatti P.A."/>
        </authorList>
    </citation>
    <scope>NUCLEOTIDE SEQUENCE [LARGE SCALE GENOMIC DNA]</scope>
    <source>
        <strain evidence="6">CIDEFI 213</strain>
    </source>
</reference>
<dbReference type="InterPro" id="IPR029063">
    <property type="entry name" value="SAM-dependent_MTases_sf"/>
</dbReference>
<comment type="caution">
    <text evidence="5">The sequence shown here is derived from an EMBL/GenBank/DDBJ whole genome shotgun (WGS) entry which is preliminary data.</text>
</comment>
<evidence type="ECO:0000313" key="5">
    <source>
        <dbReference type="EMBL" id="RAR13135.1"/>
    </source>
</evidence>
<gene>
    <name evidence="5" type="ORF">DDE83_003520</name>
</gene>
<proteinExistence type="inferred from homology"/>
<feature type="region of interest" description="Disordered" evidence="4">
    <location>
        <begin position="239"/>
        <end position="262"/>
    </location>
</feature>
<dbReference type="EC" id="2.5.1.43" evidence="5"/>
<accession>A0A364N732</accession>
<dbReference type="STRING" id="183478.A0A364N732"/>